<dbReference type="SUPFAM" id="SSF48452">
    <property type="entry name" value="TPR-like"/>
    <property type="match status" value="2"/>
</dbReference>
<feature type="transmembrane region" description="Helical" evidence="11">
    <location>
        <begin position="343"/>
        <end position="361"/>
    </location>
</feature>
<keyword evidence="9" id="KW-0802">TPR repeat</keyword>
<dbReference type="Gene3D" id="1.25.40.10">
    <property type="entry name" value="Tetratricopeptide repeat domain"/>
    <property type="match status" value="1"/>
</dbReference>
<dbReference type="OrthoDB" id="9778366at2"/>
<dbReference type="GO" id="GO:0005524">
    <property type="term" value="F:ATP binding"/>
    <property type="evidence" value="ECO:0007669"/>
    <property type="project" value="UniProtKB-KW"/>
</dbReference>
<keyword evidence="3" id="KW-0597">Phosphoprotein</keyword>
<dbReference type="InterPro" id="IPR050482">
    <property type="entry name" value="Sensor_HK_TwoCompSys"/>
</dbReference>
<dbReference type="Proteomes" id="UP000238882">
    <property type="component" value="Unassembled WGS sequence"/>
</dbReference>
<organism evidence="13 14">
    <name type="scientific">Polaribacter porphyrae</name>
    <dbReference type="NCBI Taxonomy" id="1137780"/>
    <lineage>
        <taxon>Bacteria</taxon>
        <taxon>Pseudomonadati</taxon>
        <taxon>Bacteroidota</taxon>
        <taxon>Flavobacteriia</taxon>
        <taxon>Flavobacteriales</taxon>
        <taxon>Flavobacteriaceae</taxon>
    </lineage>
</organism>
<dbReference type="InterPro" id="IPR019734">
    <property type="entry name" value="TPR_rpt"/>
</dbReference>
<keyword evidence="8" id="KW-0902">Two-component regulatory system</keyword>
<keyword evidence="10" id="KW-0175">Coiled coil</keyword>
<gene>
    <name evidence="13" type="ORF">BTO18_14830</name>
</gene>
<evidence type="ECO:0000259" key="12">
    <source>
        <dbReference type="Pfam" id="PF07730"/>
    </source>
</evidence>
<accession>A0A2S7WST7</accession>
<keyword evidence="4" id="KW-0808">Transferase</keyword>
<feature type="domain" description="Signal transduction histidine kinase subgroup 3 dimerisation and phosphoacceptor" evidence="12">
    <location>
        <begin position="391"/>
        <end position="454"/>
    </location>
</feature>
<keyword evidence="14" id="KW-1185">Reference proteome</keyword>
<feature type="repeat" description="TPR" evidence="9">
    <location>
        <begin position="105"/>
        <end position="138"/>
    </location>
</feature>
<comment type="catalytic activity">
    <reaction evidence="1">
        <text>ATP + protein L-histidine = ADP + protein N-phospho-L-histidine.</text>
        <dbReference type="EC" id="2.7.13.3"/>
    </reaction>
</comment>
<feature type="coiled-coil region" evidence="10">
    <location>
        <begin position="366"/>
        <end position="437"/>
    </location>
</feature>
<evidence type="ECO:0000256" key="8">
    <source>
        <dbReference type="ARBA" id="ARBA00023012"/>
    </source>
</evidence>
<dbReference type="PANTHER" id="PTHR24421">
    <property type="entry name" value="NITRATE/NITRITE SENSOR PROTEIN NARX-RELATED"/>
    <property type="match status" value="1"/>
</dbReference>
<dbReference type="InterPro" id="IPR036890">
    <property type="entry name" value="HATPase_C_sf"/>
</dbReference>
<evidence type="ECO:0000256" key="7">
    <source>
        <dbReference type="ARBA" id="ARBA00022840"/>
    </source>
</evidence>
<evidence type="ECO:0000256" key="2">
    <source>
        <dbReference type="ARBA" id="ARBA00012438"/>
    </source>
</evidence>
<keyword evidence="5" id="KW-0547">Nucleotide-binding</keyword>
<dbReference type="GO" id="GO:0046983">
    <property type="term" value="F:protein dimerization activity"/>
    <property type="evidence" value="ECO:0007669"/>
    <property type="project" value="InterPro"/>
</dbReference>
<keyword evidence="11" id="KW-0472">Membrane</keyword>
<dbReference type="InterPro" id="IPR011990">
    <property type="entry name" value="TPR-like_helical_dom_sf"/>
</dbReference>
<evidence type="ECO:0000313" key="13">
    <source>
        <dbReference type="EMBL" id="PQJ80371.1"/>
    </source>
</evidence>
<dbReference type="EMBL" id="MSCN01000001">
    <property type="protein sequence ID" value="PQJ80371.1"/>
    <property type="molecule type" value="Genomic_DNA"/>
</dbReference>
<evidence type="ECO:0000256" key="4">
    <source>
        <dbReference type="ARBA" id="ARBA00022679"/>
    </source>
</evidence>
<keyword evidence="11" id="KW-1133">Transmembrane helix</keyword>
<evidence type="ECO:0000256" key="6">
    <source>
        <dbReference type="ARBA" id="ARBA00022777"/>
    </source>
</evidence>
<name>A0A2S7WST7_9FLAO</name>
<evidence type="ECO:0000313" key="14">
    <source>
        <dbReference type="Proteomes" id="UP000238882"/>
    </source>
</evidence>
<dbReference type="SUPFAM" id="SSF55874">
    <property type="entry name" value="ATPase domain of HSP90 chaperone/DNA topoisomerase II/histidine kinase"/>
    <property type="match status" value="1"/>
</dbReference>
<dbReference type="GO" id="GO:0000155">
    <property type="term" value="F:phosphorelay sensor kinase activity"/>
    <property type="evidence" value="ECO:0007669"/>
    <property type="project" value="InterPro"/>
</dbReference>
<protein>
    <recommendedName>
        <fullName evidence="2">histidine kinase</fullName>
        <ecNumber evidence="2">2.7.13.3</ecNumber>
    </recommendedName>
</protein>
<reference evidence="13 14" key="1">
    <citation type="submission" date="2016-12" db="EMBL/GenBank/DDBJ databases">
        <title>Trade-off between light-utilization and light-protection in marine flavobacteria.</title>
        <authorList>
            <person name="Kumagai Y."/>
            <person name="Yoshizawa S."/>
            <person name="Kogure K."/>
            <person name="Iwasaki W."/>
        </authorList>
    </citation>
    <scope>NUCLEOTIDE SEQUENCE [LARGE SCALE GENOMIC DNA]</scope>
    <source>
        <strain evidence="13 14">NBRC 108759</strain>
    </source>
</reference>
<dbReference type="Gene3D" id="3.30.565.10">
    <property type="entry name" value="Histidine kinase-like ATPase, C-terminal domain"/>
    <property type="match status" value="1"/>
</dbReference>
<evidence type="ECO:0000256" key="1">
    <source>
        <dbReference type="ARBA" id="ARBA00000085"/>
    </source>
</evidence>
<dbReference type="PROSITE" id="PS50005">
    <property type="entry name" value="TPR"/>
    <property type="match status" value="1"/>
</dbReference>
<dbReference type="InterPro" id="IPR011712">
    <property type="entry name" value="Sig_transdc_His_kin_sub3_dim/P"/>
</dbReference>
<dbReference type="EC" id="2.7.13.3" evidence="2"/>
<dbReference type="Pfam" id="PF07730">
    <property type="entry name" value="HisKA_3"/>
    <property type="match status" value="1"/>
</dbReference>
<comment type="caution">
    <text evidence="13">The sequence shown here is derived from an EMBL/GenBank/DDBJ whole genome shotgun (WGS) entry which is preliminary data.</text>
</comment>
<evidence type="ECO:0000256" key="3">
    <source>
        <dbReference type="ARBA" id="ARBA00022553"/>
    </source>
</evidence>
<dbReference type="PANTHER" id="PTHR24421:SF10">
    <property type="entry name" value="NITRATE_NITRITE SENSOR PROTEIN NARQ"/>
    <property type="match status" value="1"/>
</dbReference>
<evidence type="ECO:0000256" key="5">
    <source>
        <dbReference type="ARBA" id="ARBA00022741"/>
    </source>
</evidence>
<dbReference type="RefSeq" id="WP_105016969.1">
    <property type="nucleotide sequence ID" value="NZ_MSCN01000001.1"/>
</dbReference>
<evidence type="ECO:0000256" key="11">
    <source>
        <dbReference type="SAM" id="Phobius"/>
    </source>
</evidence>
<keyword evidence="7" id="KW-0067">ATP-binding</keyword>
<sequence length="586" mass="68606">MKRIILILYSICPLLILSQEHLLEFEKLDKKIVKKILSNKKDGIDLLFDSIKKIRIPEKQDSLNARINHLSGSHFYDIGKYDNAMKLWIDAVKSYEIINDSLAISKLYNNMSLILNNAGKYKESLDLKKKALNFCPESLNARWNTILLHNIGYTYYYLKEIDSSYKYVNLSYYKATKLKDSVGIGTAINTLSESYLHKKDYNNALIYADSLQNTYKKYVSQFVYENSLYFSSIAYYNKGKYKKALQKAQQSLGLILKNGMLINAAENYELISKIYQKQGKSKKALEALIKAKKFNDSIFNINQQKTVLDLEKKYETEKKEKENLILKQESSKKDLTISNKNNYILFGSLVFLFVIVLLILYQLKKFKKKNNDLKKSILKRQKLEKELEKVRENIAQDFHDGMGNKLARINVLADYLIRNNTINLEKLKSALKGIKEDSDILFKETRDFMFSLNTKSDYLEEVVTYISDFGEDFFKAFEIDFFIEKNIDKNCKLPYYWNRQIILIFKEAMTNVAKHSEATETYFIIIQYYNKLTMALKDNGKGFDVDKLDKKNGLKNMKHRANKIGAEIFFDNKNDFFEVRFEATIR</sequence>
<evidence type="ECO:0000256" key="10">
    <source>
        <dbReference type="SAM" id="Coils"/>
    </source>
</evidence>
<keyword evidence="11" id="KW-0812">Transmembrane</keyword>
<dbReference type="Gene3D" id="1.20.5.1930">
    <property type="match status" value="1"/>
</dbReference>
<dbReference type="AlphaFoldDB" id="A0A2S7WST7"/>
<dbReference type="GO" id="GO:0016020">
    <property type="term" value="C:membrane"/>
    <property type="evidence" value="ECO:0007669"/>
    <property type="project" value="InterPro"/>
</dbReference>
<proteinExistence type="predicted"/>
<keyword evidence="6" id="KW-0418">Kinase</keyword>
<dbReference type="SMART" id="SM00028">
    <property type="entry name" value="TPR"/>
    <property type="match status" value="4"/>
</dbReference>
<evidence type="ECO:0000256" key="9">
    <source>
        <dbReference type="PROSITE-ProRule" id="PRU00339"/>
    </source>
</evidence>